<dbReference type="FunFam" id="1.10.3210.10:FF:000008">
    <property type="entry name" value="3'-5' exoribonuclease YhaM"/>
    <property type="match status" value="1"/>
</dbReference>
<dbReference type="InterPro" id="IPR006674">
    <property type="entry name" value="HD_domain"/>
</dbReference>
<gene>
    <name evidence="4" type="primary">yhaM</name>
    <name evidence="4" type="ORF">WDC_0263</name>
</gene>
<dbReference type="PANTHER" id="PTHR37294:SF1">
    <property type="entry name" value="3'-5' EXORIBONUCLEASE YHAM"/>
    <property type="match status" value="1"/>
</dbReference>
<dbReference type="PATRIC" id="fig|1335616.4.peg.262"/>
<feature type="domain" description="HD" evidence="3">
    <location>
        <begin position="164"/>
        <end position="281"/>
    </location>
</feature>
<proteinExistence type="predicted"/>
<evidence type="ECO:0000256" key="1">
    <source>
        <dbReference type="ARBA" id="ARBA00022801"/>
    </source>
</evidence>
<dbReference type="RefSeq" id="WP_044009997.1">
    <property type="nucleotide sequence ID" value="NZ_AWTT01000004.1"/>
</dbReference>
<evidence type="ECO:0000313" key="5">
    <source>
        <dbReference type="Proteomes" id="UP000032279"/>
    </source>
</evidence>
<keyword evidence="2" id="KW-0540">Nuclease</keyword>
<keyword evidence="1" id="KW-0378">Hydrolase</keyword>
<dbReference type="Gene3D" id="1.10.3210.10">
    <property type="entry name" value="Hypothetical protein af1432"/>
    <property type="match status" value="1"/>
</dbReference>
<protein>
    <submittedName>
        <fullName evidence="4">3'-&gt;5' exoribonuclease</fullName>
    </submittedName>
</protein>
<dbReference type="CDD" id="cd00077">
    <property type="entry name" value="HDc"/>
    <property type="match status" value="1"/>
</dbReference>
<evidence type="ECO:0000313" key="4">
    <source>
        <dbReference type="EMBL" id="KIS04061.1"/>
    </source>
</evidence>
<dbReference type="PANTHER" id="PTHR37294">
    <property type="entry name" value="3'-5' EXORIBONUCLEASE YHAM"/>
    <property type="match status" value="1"/>
</dbReference>
<dbReference type="STRING" id="1335616.WDC_0263"/>
<keyword evidence="5" id="KW-1185">Reference proteome</keyword>
<accession>A0A0D1ABK5</accession>
<reference evidence="4 5" key="1">
    <citation type="submission" date="2013-08" db="EMBL/GenBank/DDBJ databases">
        <title>Lactobacillus wasatchii sp. WDC04, a late gas producing bacteria isolated from aged chedder cheese.</title>
        <authorList>
            <person name="Oberg C.J."/>
            <person name="Culumber M."/>
            <person name="McMahon D.J."/>
            <person name="Broadbent J.R."/>
            <person name="Oberg T.S."/>
            <person name="Ortaki F."/>
        </authorList>
    </citation>
    <scope>NUCLEOTIDE SEQUENCE [LARGE SCALE GENOMIC DNA]</scope>
    <source>
        <strain evidence="4 5">WDC04</strain>
    </source>
</reference>
<comment type="caution">
    <text evidence="4">The sequence shown here is derived from an EMBL/GenBank/DDBJ whole genome shotgun (WGS) entry which is preliminary data.</text>
</comment>
<evidence type="ECO:0000256" key="2">
    <source>
        <dbReference type="ARBA" id="ARBA00022839"/>
    </source>
</evidence>
<dbReference type="AlphaFoldDB" id="A0A0D1ABK5"/>
<dbReference type="Pfam" id="PF01966">
    <property type="entry name" value="HD"/>
    <property type="match status" value="1"/>
</dbReference>
<name>A0A0D1ABK5_9LACO</name>
<dbReference type="EMBL" id="AWTT01000004">
    <property type="protein sequence ID" value="KIS04061.1"/>
    <property type="molecule type" value="Genomic_DNA"/>
</dbReference>
<dbReference type="OrthoDB" id="9778453at2"/>
<evidence type="ECO:0000259" key="3">
    <source>
        <dbReference type="Pfam" id="PF01966"/>
    </source>
</evidence>
<sequence length="321" mass="35889">MANQKLFDFDVDEVMDIFVLIKSADVRVAKNGKRFLALTFEDDSGELAGMYWDANDEDVSLFVPGKVVKLNAKRENYQGKPQVKITGLRLAKETEPHDPSYFLPHAPEKRSEIEAQIDQYIFEITQPTWNRIVRNLLQKHHEAFFTFPAAKTNHHAFAGGLSFHTLSILNLAKSVVSQYEGIDTALLYAGAILHDLGKTVELSGPVSTSYTVAGNLIGHISLVDGEIVAACQTLKIDAQQEDVLLLRHVILAHHGLLEYGSPVTPHLLEAEILHRLDELDASVMMIQGALGHTKPGEFSERIFGLDRRNFYKETDNDELKS</sequence>
<dbReference type="Proteomes" id="UP000032279">
    <property type="component" value="Unassembled WGS sequence"/>
</dbReference>
<dbReference type="InterPro" id="IPR003607">
    <property type="entry name" value="HD/PDEase_dom"/>
</dbReference>
<dbReference type="SUPFAM" id="SSF109604">
    <property type="entry name" value="HD-domain/PDEase-like"/>
    <property type="match status" value="1"/>
</dbReference>
<dbReference type="CDD" id="cd04492">
    <property type="entry name" value="YhaM_OBF_like"/>
    <property type="match status" value="1"/>
</dbReference>
<dbReference type="InterPro" id="IPR050798">
    <property type="entry name" value="YhaM_exoribonuc/phosphodiest"/>
</dbReference>
<keyword evidence="2" id="KW-0269">Exonuclease</keyword>
<organism evidence="4 5">
    <name type="scientific">Paucilactobacillus wasatchensis</name>
    <dbReference type="NCBI Taxonomy" id="1335616"/>
    <lineage>
        <taxon>Bacteria</taxon>
        <taxon>Bacillati</taxon>
        <taxon>Bacillota</taxon>
        <taxon>Bacilli</taxon>
        <taxon>Lactobacillales</taxon>
        <taxon>Lactobacillaceae</taxon>
        <taxon>Paucilactobacillus</taxon>
    </lineage>
</organism>
<dbReference type="GO" id="GO:0004527">
    <property type="term" value="F:exonuclease activity"/>
    <property type="evidence" value="ECO:0007669"/>
    <property type="project" value="UniProtKB-KW"/>
</dbReference>
<dbReference type="GO" id="GO:0031125">
    <property type="term" value="P:rRNA 3'-end processing"/>
    <property type="evidence" value="ECO:0007669"/>
    <property type="project" value="TreeGrafter"/>
</dbReference>